<name>A0A9N9C675_9GLOM</name>
<sequence length="100" mass="11975">MENLRYRFKVISSRRSSPSLYNSEEEDTDMAHINPYKYYKRAIIQPILSKDLDDITTQRDDRDAQIVQLQQDINRHRQLDTLNKIILTNLLKKEIPSKLR</sequence>
<dbReference type="Proteomes" id="UP000789572">
    <property type="component" value="Unassembled WGS sequence"/>
</dbReference>
<comment type="caution">
    <text evidence="1">The sequence shown here is derived from an EMBL/GenBank/DDBJ whole genome shotgun (WGS) entry which is preliminary data.</text>
</comment>
<gene>
    <name evidence="1" type="ORF">POCULU_LOCUS6946</name>
</gene>
<evidence type="ECO:0000313" key="2">
    <source>
        <dbReference type="Proteomes" id="UP000789572"/>
    </source>
</evidence>
<organism evidence="1 2">
    <name type="scientific">Paraglomus occultum</name>
    <dbReference type="NCBI Taxonomy" id="144539"/>
    <lineage>
        <taxon>Eukaryota</taxon>
        <taxon>Fungi</taxon>
        <taxon>Fungi incertae sedis</taxon>
        <taxon>Mucoromycota</taxon>
        <taxon>Glomeromycotina</taxon>
        <taxon>Glomeromycetes</taxon>
        <taxon>Paraglomerales</taxon>
        <taxon>Paraglomeraceae</taxon>
        <taxon>Paraglomus</taxon>
    </lineage>
</organism>
<accession>A0A9N9C675</accession>
<evidence type="ECO:0000313" key="1">
    <source>
        <dbReference type="EMBL" id="CAG8590430.1"/>
    </source>
</evidence>
<dbReference type="EMBL" id="CAJVPJ010001416">
    <property type="protein sequence ID" value="CAG8590430.1"/>
    <property type="molecule type" value="Genomic_DNA"/>
</dbReference>
<proteinExistence type="predicted"/>
<keyword evidence="2" id="KW-1185">Reference proteome</keyword>
<reference evidence="1" key="1">
    <citation type="submission" date="2021-06" db="EMBL/GenBank/DDBJ databases">
        <authorList>
            <person name="Kallberg Y."/>
            <person name="Tangrot J."/>
            <person name="Rosling A."/>
        </authorList>
    </citation>
    <scope>NUCLEOTIDE SEQUENCE</scope>
    <source>
        <strain evidence="1">IA702</strain>
    </source>
</reference>
<dbReference type="AlphaFoldDB" id="A0A9N9C675"/>
<protein>
    <submittedName>
        <fullName evidence="1">2690_t:CDS:1</fullName>
    </submittedName>
</protein>